<evidence type="ECO:0000313" key="3">
    <source>
        <dbReference type="Proteomes" id="UP000031186"/>
    </source>
</evidence>
<dbReference type="EMBL" id="AZNF01000005">
    <property type="protein sequence ID" value="KID66884.1"/>
    <property type="molecule type" value="Genomic_DNA"/>
</dbReference>
<sequence>MKSYIALPLLVGAVLAAPQIATRDTKPFKEPSANGEGCYVGGDNVTLMLGSPTYAEDCTGTIEYCLRGFYKRHGEDFADANACLLSRGKDPKTIDAYRILNKEDYDAGMEALRQGNQLFNRYKIIIRLHDTSVLDDKDKEGNDLINSLWTLNEDRVSTAKGLLDEAARKFGRAFAPEFLDEIDKAIADARAKLNAGWAQIKDININQISDLEGWFRGKTEEKYYKTW</sequence>
<organism evidence="2 3">
    <name type="scientific">Metarhizium anisopliae (strain ARSEF 549)</name>
    <dbReference type="NCBI Taxonomy" id="3151832"/>
    <lineage>
        <taxon>Eukaryota</taxon>
        <taxon>Fungi</taxon>
        <taxon>Dikarya</taxon>
        <taxon>Ascomycota</taxon>
        <taxon>Pezizomycotina</taxon>
        <taxon>Sordariomycetes</taxon>
        <taxon>Hypocreomycetidae</taxon>
        <taxon>Hypocreales</taxon>
        <taxon>Clavicipitaceae</taxon>
        <taxon>Metarhizium</taxon>
    </lineage>
</organism>
<name>A0A0B4GF79_METAF</name>
<protein>
    <submittedName>
        <fullName evidence="2">Uncharacterized protein</fullName>
    </submittedName>
</protein>
<evidence type="ECO:0000313" key="2">
    <source>
        <dbReference type="EMBL" id="KID66884.1"/>
    </source>
</evidence>
<evidence type="ECO:0000256" key="1">
    <source>
        <dbReference type="SAM" id="SignalP"/>
    </source>
</evidence>
<dbReference type="AlphaFoldDB" id="A0A0B4GF79"/>
<feature type="chain" id="PRO_5002088673" evidence="1">
    <location>
        <begin position="17"/>
        <end position="227"/>
    </location>
</feature>
<dbReference type="OrthoDB" id="4868498at2759"/>
<feature type="signal peptide" evidence="1">
    <location>
        <begin position="1"/>
        <end position="16"/>
    </location>
</feature>
<dbReference type="VEuPathDB" id="FungiDB:MAN_05165"/>
<comment type="caution">
    <text evidence="2">The sequence shown here is derived from an EMBL/GenBank/DDBJ whole genome shotgun (WGS) entry which is preliminary data.</text>
</comment>
<gene>
    <name evidence="2" type="ORF">MAN_05165</name>
</gene>
<dbReference type="Proteomes" id="UP000031186">
    <property type="component" value="Unassembled WGS sequence"/>
</dbReference>
<keyword evidence="1" id="KW-0732">Signal</keyword>
<dbReference type="HOGENOM" id="CLU_105505_0_0_1"/>
<feature type="non-terminal residue" evidence="2">
    <location>
        <position position="1"/>
    </location>
</feature>
<accession>A0A0B4GF79</accession>
<keyword evidence="3" id="KW-1185">Reference proteome</keyword>
<reference evidence="2 3" key="1">
    <citation type="journal article" date="2014" name="Proc. Natl. Acad. Sci. U.S.A.">
        <title>Trajectory and genomic determinants of fungal-pathogen speciation and host adaptation.</title>
        <authorList>
            <person name="Hu X."/>
            <person name="Xiao G."/>
            <person name="Zheng P."/>
            <person name="Shang Y."/>
            <person name="Su Y."/>
            <person name="Zhang X."/>
            <person name="Liu X."/>
            <person name="Zhan S."/>
            <person name="St Leger R.J."/>
            <person name="Wang C."/>
        </authorList>
    </citation>
    <scope>NUCLEOTIDE SEQUENCE [LARGE SCALE GENOMIC DNA]</scope>
    <source>
        <strain evidence="2 3">ARSEF 549</strain>
    </source>
</reference>
<proteinExistence type="predicted"/>